<dbReference type="PROSITE" id="PS51035">
    <property type="entry name" value="BAG"/>
    <property type="match status" value="1"/>
</dbReference>
<comment type="caution">
    <text evidence="3">The sequence shown here is derived from an EMBL/GenBank/DDBJ whole genome shotgun (WGS) entry which is preliminary data.</text>
</comment>
<gene>
    <name evidence="3" type="ORF">PROFUN_00862</name>
</gene>
<sequence>MGSSLSSENTESVIVDERQLEREEEENKKKVDEEKSIEEKREQAEDALRLKKNEEAITKVQNEVVRIQTKTNLLAEECEAWEKRENLHAVTTEEKNNLRNSIRKCIEYNECLLKALIILDGVSGADYRQKRKEKVNEVQHLMNHIDKIQHQLTALESLPEEQQEPPQKEGGTSDEAMEEEQSDDKEKTKKRKQDGQPAIE</sequence>
<evidence type="ECO:0000313" key="3">
    <source>
        <dbReference type="EMBL" id="PRP89598.1"/>
    </source>
</evidence>
<feature type="region of interest" description="Disordered" evidence="1">
    <location>
        <begin position="155"/>
        <end position="200"/>
    </location>
</feature>
<dbReference type="Gene3D" id="1.20.58.120">
    <property type="entry name" value="BAG domain"/>
    <property type="match status" value="1"/>
</dbReference>
<dbReference type="InterPro" id="IPR036533">
    <property type="entry name" value="BAG_dom_sf"/>
</dbReference>
<evidence type="ECO:0000259" key="2">
    <source>
        <dbReference type="PROSITE" id="PS51035"/>
    </source>
</evidence>
<evidence type="ECO:0000313" key="4">
    <source>
        <dbReference type="Proteomes" id="UP000241769"/>
    </source>
</evidence>
<accession>A0A2P6P097</accession>
<name>A0A2P6P097_9EUKA</name>
<feature type="compositionally biased region" description="Basic and acidic residues" evidence="1">
    <location>
        <begin position="15"/>
        <end position="43"/>
    </location>
</feature>
<feature type="compositionally biased region" description="Polar residues" evidence="1">
    <location>
        <begin position="1"/>
        <end position="12"/>
    </location>
</feature>
<dbReference type="SUPFAM" id="SSF63491">
    <property type="entry name" value="BAG domain"/>
    <property type="match status" value="1"/>
</dbReference>
<dbReference type="AlphaFoldDB" id="A0A2P6P097"/>
<dbReference type="InterPro" id="IPR003103">
    <property type="entry name" value="BAG_domain"/>
</dbReference>
<reference evidence="3 4" key="1">
    <citation type="journal article" date="2018" name="Genome Biol. Evol.">
        <title>Multiple Roots of Fruiting Body Formation in Amoebozoa.</title>
        <authorList>
            <person name="Hillmann F."/>
            <person name="Forbes G."/>
            <person name="Novohradska S."/>
            <person name="Ferling I."/>
            <person name="Riege K."/>
            <person name="Groth M."/>
            <person name="Westermann M."/>
            <person name="Marz M."/>
            <person name="Spaller T."/>
            <person name="Winckler T."/>
            <person name="Schaap P."/>
            <person name="Glockner G."/>
        </authorList>
    </citation>
    <scope>NUCLEOTIDE SEQUENCE [LARGE SCALE GENOMIC DNA]</scope>
    <source>
        <strain evidence="3 4">Jena</strain>
    </source>
</reference>
<proteinExistence type="predicted"/>
<evidence type="ECO:0000256" key="1">
    <source>
        <dbReference type="SAM" id="MobiDB-lite"/>
    </source>
</evidence>
<dbReference type="EMBL" id="MDYQ01000002">
    <property type="protein sequence ID" value="PRP89598.1"/>
    <property type="molecule type" value="Genomic_DNA"/>
</dbReference>
<dbReference type="InParanoid" id="A0A2P6P097"/>
<feature type="region of interest" description="Disordered" evidence="1">
    <location>
        <begin position="1"/>
        <end position="43"/>
    </location>
</feature>
<dbReference type="Pfam" id="PF02179">
    <property type="entry name" value="BAG"/>
    <property type="match status" value="1"/>
</dbReference>
<organism evidence="3 4">
    <name type="scientific">Planoprotostelium fungivorum</name>
    <dbReference type="NCBI Taxonomy" id="1890364"/>
    <lineage>
        <taxon>Eukaryota</taxon>
        <taxon>Amoebozoa</taxon>
        <taxon>Evosea</taxon>
        <taxon>Variosea</taxon>
        <taxon>Cavosteliida</taxon>
        <taxon>Cavosteliaceae</taxon>
        <taxon>Planoprotostelium</taxon>
    </lineage>
</organism>
<keyword evidence="4" id="KW-1185">Reference proteome</keyword>
<feature type="domain" description="BAG" evidence="2">
    <location>
        <begin position="94"/>
        <end position="149"/>
    </location>
</feature>
<protein>
    <recommendedName>
        <fullName evidence="2">BAG domain-containing protein</fullName>
    </recommendedName>
</protein>
<dbReference type="GO" id="GO:0051087">
    <property type="term" value="F:protein-folding chaperone binding"/>
    <property type="evidence" value="ECO:0007669"/>
    <property type="project" value="InterPro"/>
</dbReference>
<dbReference type="Proteomes" id="UP000241769">
    <property type="component" value="Unassembled WGS sequence"/>
</dbReference>